<sequence>MPAVARIIAPHEELEISSSKSFTVRAFGTMPLEVACNNKTCLNEWWLDCPKRLACSVRNSEIAPKSIFLFLCNGAHKTDCRSFVHNL</sequence>
<name>M5XA53_PRUPE</name>
<dbReference type="AlphaFoldDB" id="M5XA53"/>
<dbReference type="HOGENOM" id="CLU_2487630_0_0_1"/>
<organism evidence="1 2">
    <name type="scientific">Prunus persica</name>
    <name type="common">Peach</name>
    <name type="synonym">Amygdalus persica</name>
    <dbReference type="NCBI Taxonomy" id="3760"/>
    <lineage>
        <taxon>Eukaryota</taxon>
        <taxon>Viridiplantae</taxon>
        <taxon>Streptophyta</taxon>
        <taxon>Embryophyta</taxon>
        <taxon>Tracheophyta</taxon>
        <taxon>Spermatophyta</taxon>
        <taxon>Magnoliopsida</taxon>
        <taxon>eudicotyledons</taxon>
        <taxon>Gunneridae</taxon>
        <taxon>Pentapetalae</taxon>
        <taxon>rosids</taxon>
        <taxon>fabids</taxon>
        <taxon>Rosales</taxon>
        <taxon>Rosaceae</taxon>
        <taxon>Amygdaloideae</taxon>
        <taxon>Amygdaleae</taxon>
        <taxon>Prunus</taxon>
    </lineage>
</organism>
<accession>M5XA53</accession>
<reference evidence="1 2" key="1">
    <citation type="journal article" date="2013" name="Nat. Genet.">
        <title>The high-quality draft genome of peach (Prunus persica) identifies unique patterns of genetic diversity, domestication and genome evolution.</title>
        <authorList>
            <consortium name="International Peach Genome Initiative"/>
            <person name="Verde I."/>
            <person name="Abbott A.G."/>
            <person name="Scalabrin S."/>
            <person name="Jung S."/>
            <person name="Shu S."/>
            <person name="Marroni F."/>
            <person name="Zhebentyayeva T."/>
            <person name="Dettori M.T."/>
            <person name="Grimwood J."/>
            <person name="Cattonaro F."/>
            <person name="Zuccolo A."/>
            <person name="Rossini L."/>
            <person name="Jenkins J."/>
            <person name="Vendramin E."/>
            <person name="Meisel L.A."/>
            <person name="Decroocq V."/>
            <person name="Sosinski B."/>
            <person name="Prochnik S."/>
            <person name="Mitros T."/>
            <person name="Policriti A."/>
            <person name="Cipriani G."/>
            <person name="Dondini L."/>
            <person name="Ficklin S."/>
            <person name="Goodstein D.M."/>
            <person name="Xuan P."/>
            <person name="Del Fabbro C."/>
            <person name="Aramini V."/>
            <person name="Copetti D."/>
            <person name="Gonzalez S."/>
            <person name="Horner D.S."/>
            <person name="Falchi R."/>
            <person name="Lucas S."/>
            <person name="Mica E."/>
            <person name="Maldonado J."/>
            <person name="Lazzari B."/>
            <person name="Bielenberg D."/>
            <person name="Pirona R."/>
            <person name="Miculan M."/>
            <person name="Barakat A."/>
            <person name="Testolin R."/>
            <person name="Stella A."/>
            <person name="Tartarini S."/>
            <person name="Tonutti P."/>
            <person name="Arus P."/>
            <person name="Orellana A."/>
            <person name="Wells C."/>
            <person name="Main D."/>
            <person name="Vizzotto G."/>
            <person name="Silva H."/>
            <person name="Salamini F."/>
            <person name="Schmutz J."/>
            <person name="Morgante M."/>
            <person name="Rokhsar D.S."/>
        </authorList>
    </citation>
    <scope>NUCLEOTIDE SEQUENCE [LARGE SCALE GENOMIC DNA]</scope>
    <source>
        <strain evidence="2">cv. Nemared</strain>
    </source>
</reference>
<keyword evidence="2" id="KW-1185">Reference proteome</keyword>
<gene>
    <name evidence="1" type="ORF">PRUPE_3G047700</name>
</gene>
<evidence type="ECO:0000313" key="1">
    <source>
        <dbReference type="EMBL" id="ONI15524.1"/>
    </source>
</evidence>
<proteinExistence type="predicted"/>
<evidence type="ECO:0000313" key="2">
    <source>
        <dbReference type="Proteomes" id="UP000006882"/>
    </source>
</evidence>
<dbReference type="Gramene" id="ONI15524">
    <property type="protein sequence ID" value="ONI15524"/>
    <property type="gene ID" value="PRUPE_3G047700"/>
</dbReference>
<protein>
    <submittedName>
        <fullName evidence="1">Uncharacterized protein</fullName>
    </submittedName>
</protein>
<dbReference type="Proteomes" id="UP000006882">
    <property type="component" value="Chromosome G3"/>
</dbReference>
<dbReference type="EMBL" id="CM007653">
    <property type="protein sequence ID" value="ONI15524.1"/>
    <property type="molecule type" value="Genomic_DNA"/>
</dbReference>